<evidence type="ECO:0000313" key="2">
    <source>
        <dbReference type="EMBL" id="OLL26301.1"/>
    </source>
</evidence>
<proteinExistence type="predicted"/>
<feature type="region of interest" description="Disordered" evidence="1">
    <location>
        <begin position="131"/>
        <end position="153"/>
    </location>
</feature>
<feature type="compositionally biased region" description="Basic and acidic residues" evidence="1">
    <location>
        <begin position="183"/>
        <end position="208"/>
    </location>
</feature>
<evidence type="ECO:0000256" key="1">
    <source>
        <dbReference type="SAM" id="MobiDB-lite"/>
    </source>
</evidence>
<accession>A0A1U7LUW0</accession>
<name>A0A1U7LUW0_NEOID</name>
<dbReference type="InterPro" id="IPR007146">
    <property type="entry name" value="Sas10/Utp3/C1D"/>
</dbReference>
<feature type="compositionally biased region" description="Basic residues" evidence="1">
    <location>
        <begin position="258"/>
        <end position="273"/>
    </location>
</feature>
<dbReference type="Pfam" id="PF04000">
    <property type="entry name" value="Sas10_Utp3"/>
    <property type="match status" value="1"/>
</dbReference>
<comment type="caution">
    <text evidence="2">The sequence shown here is derived from an EMBL/GenBank/DDBJ whole genome shotgun (WGS) entry which is preliminary data.</text>
</comment>
<sequence>MDDQFLQTISDSLSSISTSLPVPEDTRNGISLLILKNDLHLSYLQNLVFLILLRLRGEEIQDHPVVWQLIENRVWIERGINPLETKLRYSIEKLLKAAEKRDIVNETPDALLYKPNPSALVSQVADSAETETVYRPPKISSMAPPTSAPRPRKNRLVSDFIDAELSHAPIEEPSIGSHRSRMSTKERRDQDNRKRYEEDNFIRLPEEKKKKRRAQGLDDFDVDIGGPYNFEQQPSLAEKSRKTNEGSKTATRIGAAFNKRRKTLDNRKKRKNK</sequence>
<dbReference type="OMA" id="PVHYNET"/>
<dbReference type="GO" id="GO:0032040">
    <property type="term" value="C:small-subunit processome"/>
    <property type="evidence" value="ECO:0007669"/>
    <property type="project" value="TreeGrafter"/>
</dbReference>
<dbReference type="STRING" id="1198029.A0A1U7LUW0"/>
<gene>
    <name evidence="2" type="ORF">NEOLI_001480</name>
</gene>
<protein>
    <recommendedName>
        <fullName evidence="4">Neuroguidin</fullName>
    </recommendedName>
</protein>
<reference evidence="2 3" key="1">
    <citation type="submission" date="2016-04" db="EMBL/GenBank/DDBJ databases">
        <title>Evolutionary innovation and constraint leading to complex multicellularity in the Ascomycota.</title>
        <authorList>
            <person name="Cisse O."/>
            <person name="Nguyen A."/>
            <person name="Hewitt D.A."/>
            <person name="Jedd G."/>
            <person name="Stajich J.E."/>
        </authorList>
    </citation>
    <scope>NUCLEOTIDE SEQUENCE [LARGE SCALE GENOMIC DNA]</scope>
    <source>
        <strain evidence="2 3">DAH-3</strain>
    </source>
</reference>
<dbReference type="OrthoDB" id="203440at2759"/>
<dbReference type="EMBL" id="LXFE01000207">
    <property type="protein sequence ID" value="OLL26301.1"/>
    <property type="molecule type" value="Genomic_DNA"/>
</dbReference>
<organism evidence="2 3">
    <name type="scientific">Neolecta irregularis (strain DAH-3)</name>
    <dbReference type="NCBI Taxonomy" id="1198029"/>
    <lineage>
        <taxon>Eukaryota</taxon>
        <taxon>Fungi</taxon>
        <taxon>Dikarya</taxon>
        <taxon>Ascomycota</taxon>
        <taxon>Taphrinomycotina</taxon>
        <taxon>Neolectales</taxon>
        <taxon>Neolectaceae</taxon>
        <taxon>Neolecta</taxon>
    </lineage>
</organism>
<dbReference type="Proteomes" id="UP000186594">
    <property type="component" value="Unassembled WGS sequence"/>
</dbReference>
<feature type="region of interest" description="Disordered" evidence="1">
    <location>
        <begin position="167"/>
        <end position="273"/>
    </location>
</feature>
<dbReference type="GO" id="GO:0000462">
    <property type="term" value="P:maturation of SSU-rRNA from tricistronic rRNA transcript (SSU-rRNA, 5.8S rRNA, LSU-rRNA)"/>
    <property type="evidence" value="ECO:0007669"/>
    <property type="project" value="TreeGrafter"/>
</dbReference>
<dbReference type="PANTHER" id="PTHR13237:SF9">
    <property type="entry name" value="NEUROGUIDIN"/>
    <property type="match status" value="1"/>
</dbReference>
<evidence type="ECO:0000313" key="3">
    <source>
        <dbReference type="Proteomes" id="UP000186594"/>
    </source>
</evidence>
<evidence type="ECO:0008006" key="4">
    <source>
        <dbReference type="Google" id="ProtNLM"/>
    </source>
</evidence>
<dbReference type="PANTHER" id="PTHR13237">
    <property type="entry name" value="SOMETHING ABOUT SILENCING PROTEIN 10-RELATED"/>
    <property type="match status" value="1"/>
</dbReference>
<dbReference type="AlphaFoldDB" id="A0A1U7LUW0"/>
<keyword evidence="3" id="KW-1185">Reference proteome</keyword>